<evidence type="ECO:0000256" key="1">
    <source>
        <dbReference type="ARBA" id="ARBA00010577"/>
    </source>
</evidence>
<evidence type="ECO:0000313" key="4">
    <source>
        <dbReference type="Proteomes" id="UP000295066"/>
    </source>
</evidence>
<keyword evidence="3" id="KW-0282">Flagellum</keyword>
<proteinExistence type="inferred from homology"/>
<dbReference type="RefSeq" id="WP_133955427.1">
    <property type="nucleotide sequence ID" value="NZ_SORI01000001.1"/>
</dbReference>
<dbReference type="Pfam" id="PF03963">
    <property type="entry name" value="FlgD"/>
    <property type="match status" value="1"/>
</dbReference>
<comment type="caution">
    <text evidence="3">The sequence shown here is derived from an EMBL/GenBank/DDBJ whole genome shotgun (WGS) entry which is preliminary data.</text>
</comment>
<dbReference type="GO" id="GO:0044781">
    <property type="term" value="P:bacterial-type flagellum organization"/>
    <property type="evidence" value="ECO:0007669"/>
    <property type="project" value="UniProtKB-KW"/>
</dbReference>
<gene>
    <name evidence="3" type="ORF">C8D99_101201</name>
</gene>
<accession>A0A4R8MHI9</accession>
<keyword evidence="2" id="KW-1005">Bacterial flagellum biogenesis</keyword>
<evidence type="ECO:0000256" key="2">
    <source>
        <dbReference type="ARBA" id="ARBA00022795"/>
    </source>
</evidence>
<protein>
    <submittedName>
        <fullName evidence="3">Flagellar basal-body rod modification protein FlgD</fullName>
    </submittedName>
</protein>
<organism evidence="3 4">
    <name type="scientific">Aminivibrio pyruvatiphilus</name>
    <dbReference type="NCBI Taxonomy" id="1005740"/>
    <lineage>
        <taxon>Bacteria</taxon>
        <taxon>Thermotogati</taxon>
        <taxon>Synergistota</taxon>
        <taxon>Synergistia</taxon>
        <taxon>Synergistales</taxon>
        <taxon>Aminobacteriaceae</taxon>
        <taxon>Aminivibrio</taxon>
    </lineage>
</organism>
<dbReference type="AlphaFoldDB" id="A0A4R8MHI9"/>
<keyword evidence="3" id="KW-0969">Cilium</keyword>
<reference evidence="3 4" key="1">
    <citation type="submission" date="2019-03" db="EMBL/GenBank/DDBJ databases">
        <title>Genomic Encyclopedia of Type Strains, Phase IV (KMG-IV): sequencing the most valuable type-strain genomes for metagenomic binning, comparative biology and taxonomic classification.</title>
        <authorList>
            <person name="Goeker M."/>
        </authorList>
    </citation>
    <scope>NUCLEOTIDE SEQUENCE [LARGE SCALE GENOMIC DNA]</scope>
    <source>
        <strain evidence="3 4">DSM 25964</strain>
    </source>
</reference>
<comment type="similarity">
    <text evidence="1">Belongs to the FlgD family.</text>
</comment>
<keyword evidence="3" id="KW-0966">Cell projection</keyword>
<evidence type="ECO:0000313" key="3">
    <source>
        <dbReference type="EMBL" id="TDY65054.1"/>
    </source>
</evidence>
<dbReference type="Proteomes" id="UP000295066">
    <property type="component" value="Unassembled WGS sequence"/>
</dbReference>
<dbReference type="OrthoDB" id="280334at2"/>
<sequence>MNVSAVNGGNETNYTAAANQALRETNSELGKEAFLKILIAQLSNQDPLDPLKDKDFIAQMAQFSTLEQMTNMNKSIEQMNAVTKGSAVNYIGRVVEYLDDEGLSTYGTVAYVRFDKSGVILTTTEEIEIPLEKVVAVG</sequence>
<name>A0A4R8MHI9_9BACT</name>
<keyword evidence="4" id="KW-1185">Reference proteome</keyword>
<dbReference type="EMBL" id="SORI01000001">
    <property type="protein sequence ID" value="TDY65054.1"/>
    <property type="molecule type" value="Genomic_DNA"/>
</dbReference>
<dbReference type="InterPro" id="IPR005648">
    <property type="entry name" value="FlgD"/>
</dbReference>